<evidence type="ECO:0000256" key="2">
    <source>
        <dbReference type="ARBA" id="ARBA00022840"/>
    </source>
</evidence>
<dbReference type="STRING" id="1391653.AKJ08_1805"/>
<protein>
    <submittedName>
        <fullName evidence="3">DnaK-related protein</fullName>
    </submittedName>
</protein>
<organism evidence="3 4">
    <name type="scientific">Vulgatibacter incomptus</name>
    <dbReference type="NCBI Taxonomy" id="1391653"/>
    <lineage>
        <taxon>Bacteria</taxon>
        <taxon>Pseudomonadati</taxon>
        <taxon>Myxococcota</taxon>
        <taxon>Myxococcia</taxon>
        <taxon>Myxococcales</taxon>
        <taxon>Cystobacterineae</taxon>
        <taxon>Vulgatibacteraceae</taxon>
        <taxon>Vulgatibacter</taxon>
    </lineage>
</organism>
<dbReference type="GO" id="GO:0005524">
    <property type="term" value="F:ATP binding"/>
    <property type="evidence" value="ECO:0007669"/>
    <property type="project" value="UniProtKB-KW"/>
</dbReference>
<dbReference type="PANTHER" id="PTHR42749">
    <property type="entry name" value="CELL SHAPE-DETERMINING PROTEIN MREB"/>
    <property type="match status" value="1"/>
</dbReference>
<dbReference type="PATRIC" id="fig|1391653.3.peg.1894"/>
<dbReference type="InterPro" id="IPR013126">
    <property type="entry name" value="Hsp_70_fam"/>
</dbReference>
<keyword evidence="4" id="KW-1185">Reference proteome</keyword>
<evidence type="ECO:0000313" key="3">
    <source>
        <dbReference type="EMBL" id="AKU91418.1"/>
    </source>
</evidence>
<sequence>MASPTYVIGIDLGTTNVGLAGAPAEGDSVPAVFPLPQVVHSGEVSDRDLLPSFLYVPGEVELPAGAIALPWASDRDFVVGSFARDQGARVPARLVSSAKSWLSHAGVDRHAAILPWGSPDEVRKVSPVEASARYLGHVREAWNAAHPESPLEEQELVLTVPASFDAVARELTVEAAHAAGLGERLTLLEEPQAALYAWVSASGEGWRKQVQVGDLILVCDIGGGTVDFSLIAVLEEEGNLQLSRVAVGDHILLGGDNMDLALAHTVKARLEAEGKSLDDWQLRALTHGCRVAKEGLFADPSLGAMPVVIPGRGSKLVGGAIRSELSRAELDATLVDGFFPRVASDARPQLPRRLGLTALGLPFAHDPGVTRHLAAFLGRQLGAAVVLPEGVHAEGRSFLHPTAVLFNGGVTKAPLLRDRIVEVLDGWIAAEGGRKVTVLEGADPDLAVCRGAAYYGRVRRGLGVRIRGGTARSYYVGMERAELAVPGIPPRIDAICVAPFGMEEGSETTLPGTLGLVVGEPAAFRFFASSTRREDPIGAMIEPTGLDELAPIETTLQGEQGQIVPVRLHAKVTEVGTLELSAEEEASGRRWKLEYDVRGE</sequence>
<accession>A0A0K1PCZ9</accession>
<dbReference type="PANTHER" id="PTHR42749:SF1">
    <property type="entry name" value="CELL SHAPE-DETERMINING PROTEIN MREB"/>
    <property type="match status" value="1"/>
</dbReference>
<name>A0A0K1PCZ9_9BACT</name>
<dbReference type="InterPro" id="IPR043129">
    <property type="entry name" value="ATPase_NBD"/>
</dbReference>
<keyword evidence="1" id="KW-0547">Nucleotide-binding</keyword>
<dbReference type="Pfam" id="PF00012">
    <property type="entry name" value="HSP70"/>
    <property type="match status" value="1"/>
</dbReference>
<dbReference type="RefSeq" id="WP_050725729.1">
    <property type="nucleotide sequence ID" value="NZ_CP012332.1"/>
</dbReference>
<keyword evidence="2" id="KW-0067">ATP-binding</keyword>
<dbReference type="OrthoDB" id="580874at2"/>
<dbReference type="SUPFAM" id="SSF53067">
    <property type="entry name" value="Actin-like ATPase domain"/>
    <property type="match status" value="2"/>
</dbReference>
<gene>
    <name evidence="3" type="ORF">AKJ08_1805</name>
</gene>
<evidence type="ECO:0000313" key="4">
    <source>
        <dbReference type="Proteomes" id="UP000055590"/>
    </source>
</evidence>
<dbReference type="AlphaFoldDB" id="A0A0K1PCZ9"/>
<dbReference type="GO" id="GO:0140662">
    <property type="term" value="F:ATP-dependent protein folding chaperone"/>
    <property type="evidence" value="ECO:0007669"/>
    <property type="project" value="InterPro"/>
</dbReference>
<dbReference type="Gene3D" id="3.30.420.40">
    <property type="match status" value="2"/>
</dbReference>
<dbReference type="PRINTS" id="PR00301">
    <property type="entry name" value="HEATSHOCK70"/>
</dbReference>
<proteinExistence type="predicted"/>
<evidence type="ECO:0000256" key="1">
    <source>
        <dbReference type="ARBA" id="ARBA00022741"/>
    </source>
</evidence>
<dbReference type="EMBL" id="CP012332">
    <property type="protein sequence ID" value="AKU91418.1"/>
    <property type="molecule type" value="Genomic_DNA"/>
</dbReference>
<dbReference type="CDD" id="cd10170">
    <property type="entry name" value="ASKHA_NBD_HSP70"/>
    <property type="match status" value="1"/>
</dbReference>
<dbReference type="Proteomes" id="UP000055590">
    <property type="component" value="Chromosome"/>
</dbReference>
<reference evidence="3 4" key="1">
    <citation type="submission" date="2015-08" db="EMBL/GenBank/DDBJ databases">
        <authorList>
            <person name="Babu N.S."/>
            <person name="Beckwith C.J."/>
            <person name="Beseler K.G."/>
            <person name="Brison A."/>
            <person name="Carone J.V."/>
            <person name="Caskin T.P."/>
            <person name="Diamond M."/>
            <person name="Durham M.E."/>
            <person name="Foxe J.M."/>
            <person name="Go M."/>
            <person name="Henderson B.A."/>
            <person name="Jones I.B."/>
            <person name="McGettigan J.A."/>
            <person name="Micheletti S.J."/>
            <person name="Nasrallah M.E."/>
            <person name="Ortiz D."/>
            <person name="Piller C.R."/>
            <person name="Privatt S.R."/>
            <person name="Schneider S.L."/>
            <person name="Sharp S."/>
            <person name="Smith T.C."/>
            <person name="Stanton J.D."/>
            <person name="Ullery H.E."/>
            <person name="Wilson R.J."/>
            <person name="Serrano M.G."/>
            <person name="Buck G."/>
            <person name="Lee V."/>
            <person name="Wang Y."/>
            <person name="Carvalho R."/>
            <person name="Voegtly L."/>
            <person name="Shi R."/>
            <person name="Duckworth R."/>
            <person name="Johnson A."/>
            <person name="Loviza R."/>
            <person name="Walstead R."/>
            <person name="Shah Z."/>
            <person name="Kiflezghi M."/>
            <person name="Wade K."/>
            <person name="Ball S.L."/>
            <person name="Bradley K.W."/>
            <person name="Asai D.J."/>
            <person name="Bowman C.A."/>
            <person name="Russell D.A."/>
            <person name="Pope W.H."/>
            <person name="Jacobs-Sera D."/>
            <person name="Hendrix R.W."/>
            <person name="Hatfull G.F."/>
        </authorList>
    </citation>
    <scope>NUCLEOTIDE SEQUENCE [LARGE SCALE GENOMIC DNA]</scope>
    <source>
        <strain evidence="3 4">DSM 27710</strain>
    </source>
</reference>
<dbReference type="KEGG" id="vin:AKJ08_1805"/>